<evidence type="ECO:0000256" key="1">
    <source>
        <dbReference type="SAM" id="MobiDB-lite"/>
    </source>
</evidence>
<feature type="chain" id="PRO_5041901668" description="Secreted protein" evidence="2">
    <location>
        <begin position="22"/>
        <end position="95"/>
    </location>
</feature>
<keyword evidence="2" id="KW-0732">Signal</keyword>
<comment type="caution">
    <text evidence="3">The sequence shown here is derived from an EMBL/GenBank/DDBJ whole genome shotgun (WGS) entry which is preliminary data.</text>
</comment>
<organism evidence="3 4">
    <name type="scientific">Sordaria brevicollis</name>
    <dbReference type="NCBI Taxonomy" id="83679"/>
    <lineage>
        <taxon>Eukaryota</taxon>
        <taxon>Fungi</taxon>
        <taxon>Dikarya</taxon>
        <taxon>Ascomycota</taxon>
        <taxon>Pezizomycotina</taxon>
        <taxon>Sordariomycetes</taxon>
        <taxon>Sordariomycetidae</taxon>
        <taxon>Sordariales</taxon>
        <taxon>Sordariaceae</taxon>
        <taxon>Sordaria</taxon>
    </lineage>
</organism>
<dbReference type="Proteomes" id="UP001281003">
    <property type="component" value="Unassembled WGS sequence"/>
</dbReference>
<reference evidence="3" key="2">
    <citation type="submission" date="2023-07" db="EMBL/GenBank/DDBJ databases">
        <authorList>
            <consortium name="Lawrence Berkeley National Laboratory"/>
            <person name="Haridas S."/>
            <person name="Hensen N."/>
            <person name="Bonometti L."/>
            <person name="Westerberg I."/>
            <person name="Brannstrom I.O."/>
            <person name="Guillou S."/>
            <person name="Cros-Aarteil S."/>
            <person name="Calhoun S."/>
            <person name="Kuo A."/>
            <person name="Mondo S."/>
            <person name="Pangilinan J."/>
            <person name="Riley R."/>
            <person name="LaButti K."/>
            <person name="Andreopoulos B."/>
            <person name="Lipzen A."/>
            <person name="Chen C."/>
            <person name="Yanf M."/>
            <person name="Daum C."/>
            <person name="Ng V."/>
            <person name="Clum A."/>
            <person name="Steindorff A."/>
            <person name="Ohm R."/>
            <person name="Martin F."/>
            <person name="Silar P."/>
            <person name="Natvig D."/>
            <person name="Lalanne C."/>
            <person name="Gautier V."/>
            <person name="Ament-velasquez S.L."/>
            <person name="Kruys A."/>
            <person name="Hutchinson M.I."/>
            <person name="Powell A.J."/>
            <person name="Barry K."/>
            <person name="Miller A.N."/>
            <person name="Grigoriev I.V."/>
            <person name="Debuchy R."/>
            <person name="Gladieux P."/>
            <person name="Thoren M.H."/>
            <person name="Johannesson H."/>
        </authorList>
    </citation>
    <scope>NUCLEOTIDE SEQUENCE</scope>
    <source>
        <strain evidence="3">FGSC 1904</strain>
    </source>
</reference>
<name>A0AAE0U2S9_SORBR</name>
<reference evidence="3" key="1">
    <citation type="journal article" date="2023" name="Mol. Phylogenet. Evol.">
        <title>Genome-scale phylogeny and comparative genomics of the fungal order Sordariales.</title>
        <authorList>
            <person name="Hensen N."/>
            <person name="Bonometti L."/>
            <person name="Westerberg I."/>
            <person name="Brannstrom I.O."/>
            <person name="Guillou S."/>
            <person name="Cros-Aarteil S."/>
            <person name="Calhoun S."/>
            <person name="Haridas S."/>
            <person name="Kuo A."/>
            <person name="Mondo S."/>
            <person name="Pangilinan J."/>
            <person name="Riley R."/>
            <person name="LaButti K."/>
            <person name="Andreopoulos B."/>
            <person name="Lipzen A."/>
            <person name="Chen C."/>
            <person name="Yan M."/>
            <person name="Daum C."/>
            <person name="Ng V."/>
            <person name="Clum A."/>
            <person name="Steindorff A."/>
            <person name="Ohm R.A."/>
            <person name="Martin F."/>
            <person name="Silar P."/>
            <person name="Natvig D.O."/>
            <person name="Lalanne C."/>
            <person name="Gautier V."/>
            <person name="Ament-Velasquez S.L."/>
            <person name="Kruys A."/>
            <person name="Hutchinson M.I."/>
            <person name="Powell A.J."/>
            <person name="Barry K."/>
            <person name="Miller A.N."/>
            <person name="Grigoriev I.V."/>
            <person name="Debuchy R."/>
            <person name="Gladieux P."/>
            <person name="Hiltunen Thoren M."/>
            <person name="Johannesson H."/>
        </authorList>
    </citation>
    <scope>NUCLEOTIDE SEQUENCE</scope>
    <source>
        <strain evidence="3">FGSC 1904</strain>
    </source>
</reference>
<dbReference type="EMBL" id="JAUTDP010000015">
    <property type="protein sequence ID" value="KAK3388510.1"/>
    <property type="molecule type" value="Genomic_DNA"/>
</dbReference>
<proteinExistence type="predicted"/>
<feature type="region of interest" description="Disordered" evidence="1">
    <location>
        <begin position="53"/>
        <end position="95"/>
    </location>
</feature>
<sequence length="95" mass="10329">MVVRPVRLLFTAVICNLIANTDFCALRCILATKHSKKPHEKTKPTFKLRCRNTMEAPKSAAGKSNNFDPGEKRGQGGSGLSHGGLYLTSKKLQSG</sequence>
<dbReference type="AlphaFoldDB" id="A0AAE0U2S9"/>
<evidence type="ECO:0000256" key="2">
    <source>
        <dbReference type="SAM" id="SignalP"/>
    </source>
</evidence>
<gene>
    <name evidence="3" type="ORF">B0T20DRAFT_96574</name>
</gene>
<keyword evidence="4" id="KW-1185">Reference proteome</keyword>
<feature type="signal peptide" evidence="2">
    <location>
        <begin position="1"/>
        <end position="21"/>
    </location>
</feature>
<evidence type="ECO:0000313" key="4">
    <source>
        <dbReference type="Proteomes" id="UP001281003"/>
    </source>
</evidence>
<accession>A0AAE0U2S9</accession>
<protein>
    <recommendedName>
        <fullName evidence="5">Secreted protein</fullName>
    </recommendedName>
</protein>
<evidence type="ECO:0008006" key="5">
    <source>
        <dbReference type="Google" id="ProtNLM"/>
    </source>
</evidence>
<evidence type="ECO:0000313" key="3">
    <source>
        <dbReference type="EMBL" id="KAK3388510.1"/>
    </source>
</evidence>